<dbReference type="InterPro" id="IPR057023">
    <property type="entry name" value="PTP-SAK"/>
</dbReference>
<evidence type="ECO:0000259" key="4">
    <source>
        <dbReference type="PROSITE" id="PS50056"/>
    </source>
</evidence>
<dbReference type="STRING" id="578462.A0A0L0T763"/>
<dbReference type="VEuPathDB" id="FungiDB:AMAG_14708"/>
<dbReference type="EMBL" id="GG745366">
    <property type="protein sequence ID" value="KNE70582.1"/>
    <property type="molecule type" value="Genomic_DNA"/>
</dbReference>
<dbReference type="eggNOG" id="ENOG502RZZ0">
    <property type="taxonomic scope" value="Eukaryota"/>
</dbReference>
<evidence type="ECO:0000313" key="6">
    <source>
        <dbReference type="EMBL" id="KNE70582.1"/>
    </source>
</evidence>
<feature type="region of interest" description="Disordered" evidence="3">
    <location>
        <begin position="113"/>
        <end position="147"/>
    </location>
</feature>
<dbReference type="FunFam" id="3.90.190.10:FF:000157">
    <property type="entry name" value="Protein-tyrosine phosphatase"/>
    <property type="match status" value="1"/>
</dbReference>
<feature type="domain" description="Tyrosine specific protein phosphatases" evidence="4">
    <location>
        <begin position="315"/>
        <end position="373"/>
    </location>
</feature>
<feature type="region of interest" description="Disordered" evidence="3">
    <location>
        <begin position="410"/>
        <end position="442"/>
    </location>
</feature>
<evidence type="ECO:0000256" key="3">
    <source>
        <dbReference type="SAM" id="MobiDB-lite"/>
    </source>
</evidence>
<dbReference type="Gene3D" id="3.90.190.10">
    <property type="entry name" value="Protein tyrosine phosphatase superfamily"/>
    <property type="match status" value="1"/>
</dbReference>
<accession>A0A0L0T763</accession>
<dbReference type="Proteomes" id="UP000054350">
    <property type="component" value="Unassembled WGS sequence"/>
</dbReference>
<evidence type="ECO:0000256" key="2">
    <source>
        <dbReference type="ARBA" id="ARBA00022801"/>
    </source>
</evidence>
<sequence>MRDACTAATNPSSPTTVAPGLPARRTSGPALLLAAWSSVSLARTFSPSASTPAAQVAAHLRRARAQYPVKPSVPAPTPFVDARNGKLASEAPLPVDKVAGKEAVTRGLMTSTSIPDRVADPAGTNAARTGAVTRPSREQPVRTSDSHPLQVSWLFPSSVLARPPPDPLTPLADLHADDSTHVYHRINDPLPSQSSLIIDLLTDCLRPITPDDVPTTPPRHGNIGMSSCPGKKVRVPGLPNADAVPSTRPPVRRELDSDFPRLFAMGVRMVVCCLYDDEMARIGAPWTEYARAAQQVGVEVVRMPMYEGYAPARPDDLAHVLAAMNARLTQGDHVLIHCRGGIGRAAVVACAYLLRYGWAVSALRAIRIVRARRSRRAVETAIQGAVSRRLGRVGFATKVDADLDNGVGGRGEYHVADERSGTDKGTTAGRAPGARPKVGETQ</sequence>
<evidence type="ECO:0000256" key="1">
    <source>
        <dbReference type="ARBA" id="ARBA00013064"/>
    </source>
</evidence>
<feature type="domain" description="Rhodanese" evidence="5">
    <location>
        <begin position="314"/>
        <end position="370"/>
    </location>
</feature>
<dbReference type="EC" id="3.1.3.48" evidence="1"/>
<dbReference type="PROSITE" id="PS50206">
    <property type="entry name" value="RHODANESE_3"/>
    <property type="match status" value="1"/>
</dbReference>
<dbReference type="OrthoDB" id="266663at2759"/>
<name>A0A0L0T763_ALLM3</name>
<dbReference type="GO" id="GO:0004725">
    <property type="term" value="F:protein tyrosine phosphatase activity"/>
    <property type="evidence" value="ECO:0007669"/>
    <property type="project" value="UniProtKB-EC"/>
</dbReference>
<keyword evidence="2" id="KW-0378">Hydrolase</keyword>
<dbReference type="AlphaFoldDB" id="A0A0L0T763"/>
<dbReference type="InterPro" id="IPR029021">
    <property type="entry name" value="Prot-tyrosine_phosphatase-like"/>
</dbReference>
<evidence type="ECO:0000259" key="5">
    <source>
        <dbReference type="PROSITE" id="PS50206"/>
    </source>
</evidence>
<dbReference type="SUPFAM" id="SSF52799">
    <property type="entry name" value="(Phosphotyrosine protein) phosphatases II"/>
    <property type="match status" value="1"/>
</dbReference>
<feature type="region of interest" description="Disordered" evidence="3">
    <location>
        <begin position="1"/>
        <end position="23"/>
    </location>
</feature>
<dbReference type="PROSITE" id="PS50056">
    <property type="entry name" value="TYR_PHOSPHATASE_2"/>
    <property type="match status" value="1"/>
</dbReference>
<dbReference type="InterPro" id="IPR050561">
    <property type="entry name" value="PTP"/>
</dbReference>
<feature type="region of interest" description="Disordered" evidence="3">
    <location>
        <begin position="211"/>
        <end position="230"/>
    </location>
</feature>
<organism evidence="6 7">
    <name type="scientific">Allomyces macrogynus (strain ATCC 38327)</name>
    <name type="common">Allomyces javanicus var. macrogynus</name>
    <dbReference type="NCBI Taxonomy" id="578462"/>
    <lineage>
        <taxon>Eukaryota</taxon>
        <taxon>Fungi</taxon>
        <taxon>Fungi incertae sedis</taxon>
        <taxon>Blastocladiomycota</taxon>
        <taxon>Blastocladiomycetes</taxon>
        <taxon>Blastocladiales</taxon>
        <taxon>Blastocladiaceae</taxon>
        <taxon>Allomyces</taxon>
    </lineage>
</organism>
<protein>
    <recommendedName>
        <fullName evidence="1">protein-tyrosine-phosphatase</fullName>
        <ecNumber evidence="1">3.1.3.48</ecNumber>
    </recommendedName>
</protein>
<evidence type="ECO:0000313" key="7">
    <source>
        <dbReference type="Proteomes" id="UP000054350"/>
    </source>
</evidence>
<dbReference type="InterPro" id="IPR001763">
    <property type="entry name" value="Rhodanese-like_dom"/>
</dbReference>
<reference evidence="7" key="2">
    <citation type="submission" date="2009-11" db="EMBL/GenBank/DDBJ databases">
        <title>The Genome Sequence of Allomyces macrogynus strain ATCC 38327.</title>
        <authorList>
            <consortium name="The Broad Institute Genome Sequencing Platform"/>
            <person name="Russ C."/>
            <person name="Cuomo C."/>
            <person name="Shea T."/>
            <person name="Young S.K."/>
            <person name="Zeng Q."/>
            <person name="Koehrsen M."/>
            <person name="Haas B."/>
            <person name="Borodovsky M."/>
            <person name="Guigo R."/>
            <person name="Alvarado L."/>
            <person name="Berlin A."/>
            <person name="Borenstein D."/>
            <person name="Chen Z."/>
            <person name="Engels R."/>
            <person name="Freedman E."/>
            <person name="Gellesch M."/>
            <person name="Goldberg J."/>
            <person name="Griggs A."/>
            <person name="Gujja S."/>
            <person name="Heiman D."/>
            <person name="Hepburn T."/>
            <person name="Howarth C."/>
            <person name="Jen D."/>
            <person name="Larson L."/>
            <person name="Lewis B."/>
            <person name="Mehta T."/>
            <person name="Park D."/>
            <person name="Pearson M."/>
            <person name="Roberts A."/>
            <person name="Saif S."/>
            <person name="Shenoy N."/>
            <person name="Sisk P."/>
            <person name="Stolte C."/>
            <person name="Sykes S."/>
            <person name="Walk T."/>
            <person name="White J."/>
            <person name="Yandava C."/>
            <person name="Burger G."/>
            <person name="Gray M.W."/>
            <person name="Holland P.W.H."/>
            <person name="King N."/>
            <person name="Lang F.B.F."/>
            <person name="Roger A.J."/>
            <person name="Ruiz-Trillo I."/>
            <person name="Lander E."/>
            <person name="Nusbaum C."/>
        </authorList>
    </citation>
    <scope>NUCLEOTIDE SEQUENCE [LARGE SCALE GENOMIC DNA]</scope>
    <source>
        <strain evidence="7">ATCC 38327</strain>
    </source>
</reference>
<dbReference type="InterPro" id="IPR000387">
    <property type="entry name" value="Tyr_Pase_dom"/>
</dbReference>
<feature type="compositionally biased region" description="Basic and acidic residues" evidence="3">
    <location>
        <begin position="411"/>
        <end position="422"/>
    </location>
</feature>
<feature type="compositionally biased region" description="Polar residues" evidence="3">
    <location>
        <begin position="7"/>
        <end position="16"/>
    </location>
</feature>
<dbReference type="PANTHER" id="PTHR23339">
    <property type="entry name" value="TYROSINE SPECIFIC PROTEIN PHOSPHATASE AND DUAL SPECIFICITY PROTEIN PHOSPHATASE"/>
    <property type="match status" value="1"/>
</dbReference>
<proteinExistence type="predicted"/>
<gene>
    <name evidence="6" type="ORF">AMAG_14708</name>
</gene>
<keyword evidence="7" id="KW-1185">Reference proteome</keyword>
<reference evidence="6 7" key="1">
    <citation type="submission" date="2009-11" db="EMBL/GenBank/DDBJ databases">
        <title>Annotation of Allomyces macrogynus ATCC 38327.</title>
        <authorList>
            <consortium name="The Broad Institute Genome Sequencing Platform"/>
            <person name="Russ C."/>
            <person name="Cuomo C."/>
            <person name="Burger G."/>
            <person name="Gray M.W."/>
            <person name="Holland P.W.H."/>
            <person name="King N."/>
            <person name="Lang F.B.F."/>
            <person name="Roger A.J."/>
            <person name="Ruiz-Trillo I."/>
            <person name="Young S.K."/>
            <person name="Zeng Q."/>
            <person name="Gargeya S."/>
            <person name="Fitzgerald M."/>
            <person name="Haas B."/>
            <person name="Abouelleil A."/>
            <person name="Alvarado L."/>
            <person name="Arachchi H.M."/>
            <person name="Berlin A."/>
            <person name="Chapman S.B."/>
            <person name="Gearin G."/>
            <person name="Goldberg J."/>
            <person name="Griggs A."/>
            <person name="Gujja S."/>
            <person name="Hansen M."/>
            <person name="Heiman D."/>
            <person name="Howarth C."/>
            <person name="Larimer J."/>
            <person name="Lui A."/>
            <person name="MacDonald P.J.P."/>
            <person name="McCowen C."/>
            <person name="Montmayeur A."/>
            <person name="Murphy C."/>
            <person name="Neiman D."/>
            <person name="Pearson M."/>
            <person name="Priest M."/>
            <person name="Roberts A."/>
            <person name="Saif S."/>
            <person name="Shea T."/>
            <person name="Sisk P."/>
            <person name="Stolte C."/>
            <person name="Sykes S."/>
            <person name="Wortman J."/>
            <person name="Nusbaum C."/>
            <person name="Birren B."/>
        </authorList>
    </citation>
    <scope>NUCLEOTIDE SEQUENCE [LARGE SCALE GENOMIC DNA]</scope>
    <source>
        <strain evidence="6 7">ATCC 38327</strain>
    </source>
</reference>
<dbReference type="Pfam" id="PF22784">
    <property type="entry name" value="PTP-SAK"/>
    <property type="match status" value="1"/>
</dbReference>